<evidence type="ECO:0000313" key="2">
    <source>
        <dbReference type="EMBL" id="GKV15404.1"/>
    </source>
</evidence>
<keyword evidence="3" id="KW-1185">Reference proteome</keyword>
<evidence type="ECO:0000313" key="3">
    <source>
        <dbReference type="Proteomes" id="UP001054252"/>
    </source>
</evidence>
<accession>A0AAV5JVK7</accession>
<evidence type="ECO:0000256" key="1">
    <source>
        <dbReference type="SAM" id="MobiDB-lite"/>
    </source>
</evidence>
<gene>
    <name evidence="2" type="ORF">SLEP1_g26197</name>
</gene>
<dbReference type="PANTHER" id="PTHR35021">
    <property type="match status" value="1"/>
</dbReference>
<feature type="region of interest" description="Disordered" evidence="1">
    <location>
        <begin position="53"/>
        <end position="116"/>
    </location>
</feature>
<dbReference type="PANTHER" id="PTHR35021:SF8">
    <property type="entry name" value="FIBER PROTEIN FB17"/>
    <property type="match status" value="1"/>
</dbReference>
<name>A0AAV5JVK7_9ROSI</name>
<dbReference type="Proteomes" id="UP001054252">
    <property type="component" value="Unassembled WGS sequence"/>
</dbReference>
<protein>
    <submittedName>
        <fullName evidence="2">Uncharacterized protein</fullName>
    </submittedName>
</protein>
<feature type="compositionally biased region" description="Acidic residues" evidence="1">
    <location>
        <begin position="103"/>
        <end position="116"/>
    </location>
</feature>
<feature type="compositionally biased region" description="Basic residues" evidence="1">
    <location>
        <begin position="61"/>
        <end position="78"/>
    </location>
</feature>
<reference evidence="2 3" key="1">
    <citation type="journal article" date="2021" name="Commun. Biol.">
        <title>The genome of Shorea leprosula (Dipterocarpaceae) highlights the ecological relevance of drought in aseasonal tropical rainforests.</title>
        <authorList>
            <person name="Ng K.K.S."/>
            <person name="Kobayashi M.J."/>
            <person name="Fawcett J.A."/>
            <person name="Hatakeyama M."/>
            <person name="Paape T."/>
            <person name="Ng C.H."/>
            <person name="Ang C.C."/>
            <person name="Tnah L.H."/>
            <person name="Lee C.T."/>
            <person name="Nishiyama T."/>
            <person name="Sese J."/>
            <person name="O'Brien M.J."/>
            <person name="Copetti D."/>
            <person name="Mohd Noor M.I."/>
            <person name="Ong R.C."/>
            <person name="Putra M."/>
            <person name="Sireger I.Z."/>
            <person name="Indrioko S."/>
            <person name="Kosugi Y."/>
            <person name="Izuno A."/>
            <person name="Isagi Y."/>
            <person name="Lee S.L."/>
            <person name="Shimizu K.K."/>
        </authorList>
    </citation>
    <scope>NUCLEOTIDE SEQUENCE [LARGE SCALE GENOMIC DNA]</scope>
    <source>
        <strain evidence="2">214</strain>
    </source>
</reference>
<dbReference type="AlphaFoldDB" id="A0AAV5JVK7"/>
<organism evidence="2 3">
    <name type="scientific">Rubroshorea leprosula</name>
    <dbReference type="NCBI Taxonomy" id="152421"/>
    <lineage>
        <taxon>Eukaryota</taxon>
        <taxon>Viridiplantae</taxon>
        <taxon>Streptophyta</taxon>
        <taxon>Embryophyta</taxon>
        <taxon>Tracheophyta</taxon>
        <taxon>Spermatophyta</taxon>
        <taxon>Magnoliopsida</taxon>
        <taxon>eudicotyledons</taxon>
        <taxon>Gunneridae</taxon>
        <taxon>Pentapetalae</taxon>
        <taxon>rosids</taxon>
        <taxon>malvids</taxon>
        <taxon>Malvales</taxon>
        <taxon>Dipterocarpaceae</taxon>
        <taxon>Rubroshorea</taxon>
    </lineage>
</organism>
<sequence length="522" mass="57723">MMGSGYPSVLPLLAWQRRSMTRLVLLVKNLGKSAEECFMFPWLSHDIAKRADKAAPPKRSVMGKRKSVAHPLKSRRCRTSTSSASKQSKVKAPTPSKEKDTSCDSESDESSWGDPDPEVIEQIKRLRPICGDKHLVRSIIIQALHFSEGFGSIPIPGDDKVPSKFEKAKWVEALAMNMEEALANPEVHRKIMASEIGEPPLPNDIFNVVDSIIDWTDPTSFTTESMKKAKANEVPLQKPTMTRGGVKVSYGTPNMTKKLETMKTQLEVTVLKPRPISKLPPFRAGDLELVPRGFIPARKTSAASSEKVVLLFTLLGVEKDEAKAAISVDKEKGKKVTKGQSCRLSSSIDMNRVAPKEFESDVGDATKKFVSSKAKWTLARQLLKNLDEMNEDKDVSLARFGLMPLGSSRAMGRFAVPAMLERWACQLLDIFPNLTMCSKAKKVVVEDAFSILCVTMQHMEVTPFAKMNEDFFYLCGDALDDAKSINFEVNALCTHLSTLAKAYLGKTEFGIAKGDMAEGLDE</sequence>
<dbReference type="EMBL" id="BPVZ01000043">
    <property type="protein sequence ID" value="GKV15404.1"/>
    <property type="molecule type" value="Genomic_DNA"/>
</dbReference>
<comment type="caution">
    <text evidence="2">The sequence shown here is derived from an EMBL/GenBank/DDBJ whole genome shotgun (WGS) entry which is preliminary data.</text>
</comment>
<proteinExistence type="predicted"/>